<dbReference type="EMBL" id="ABDF02000006">
    <property type="protein sequence ID" value="EHK22636.1"/>
    <property type="molecule type" value="Genomic_DNA"/>
</dbReference>
<evidence type="ECO:0000313" key="2">
    <source>
        <dbReference type="Proteomes" id="UP000007115"/>
    </source>
</evidence>
<proteinExistence type="predicted"/>
<dbReference type="RefSeq" id="XP_013956850.1">
    <property type="nucleotide sequence ID" value="XM_014101375.1"/>
</dbReference>
<protein>
    <submittedName>
        <fullName evidence="1">Uncharacterized protein</fullName>
    </submittedName>
</protein>
<dbReference type="AlphaFoldDB" id="G9MRB2"/>
<dbReference type="Proteomes" id="UP000007115">
    <property type="component" value="Unassembled WGS sequence"/>
</dbReference>
<sequence>MYRRLHMHLLCIEKLKISGAAAECAILYMPVGTSHPTYALDIMRASPEFSSCRLHHLHTKYDHDSKLGDRPDLTPTSLLVGLAQGGDALLCIPVLESARIATPPETGSMSPTQKKAYLIAAWRNEWSSEYGNAEHPLPGQASQGSSSISSCLSDSLRAYEVKYSYYYFSLQAPSVWSAGTPCFHSNARWPPFVPVHRPRVKCQLAIGLAFYATPGAVQAMLREALHQSEAPTAGHQAGACFQLLIAHIQ</sequence>
<accession>G9MRB2</accession>
<evidence type="ECO:0000313" key="1">
    <source>
        <dbReference type="EMBL" id="EHK22636.1"/>
    </source>
</evidence>
<keyword evidence="2" id="KW-1185">Reference proteome</keyword>
<dbReference type="InParanoid" id="G9MRB2"/>
<reference evidence="1 2" key="1">
    <citation type="journal article" date="2011" name="Genome Biol.">
        <title>Comparative genome sequence analysis underscores mycoparasitism as the ancestral life style of Trichoderma.</title>
        <authorList>
            <person name="Kubicek C.P."/>
            <person name="Herrera-Estrella A."/>
            <person name="Seidl-Seiboth V."/>
            <person name="Martinez D.A."/>
            <person name="Druzhinina I.S."/>
            <person name="Thon M."/>
            <person name="Zeilinger S."/>
            <person name="Casas-Flores S."/>
            <person name="Horwitz B.A."/>
            <person name="Mukherjee P.K."/>
            <person name="Mukherjee M."/>
            <person name="Kredics L."/>
            <person name="Alcaraz L.D."/>
            <person name="Aerts A."/>
            <person name="Antal Z."/>
            <person name="Atanasova L."/>
            <person name="Cervantes-Badillo M.G."/>
            <person name="Challacombe J."/>
            <person name="Chertkov O."/>
            <person name="McCluskey K."/>
            <person name="Coulpier F."/>
            <person name="Deshpande N."/>
            <person name="von Doehren H."/>
            <person name="Ebbole D.J."/>
            <person name="Esquivel-Naranjo E.U."/>
            <person name="Fekete E."/>
            <person name="Flipphi M."/>
            <person name="Glaser F."/>
            <person name="Gomez-Rodriguez E.Y."/>
            <person name="Gruber S."/>
            <person name="Han C."/>
            <person name="Henrissat B."/>
            <person name="Hermosa R."/>
            <person name="Hernandez-Onate M."/>
            <person name="Karaffa L."/>
            <person name="Kosti I."/>
            <person name="Le Crom S."/>
            <person name="Lindquist E."/>
            <person name="Lucas S."/>
            <person name="Luebeck M."/>
            <person name="Luebeck P.S."/>
            <person name="Margeot A."/>
            <person name="Metz B."/>
            <person name="Misra M."/>
            <person name="Nevalainen H."/>
            <person name="Omann M."/>
            <person name="Packer N."/>
            <person name="Perrone G."/>
            <person name="Uresti-Rivera E.E."/>
            <person name="Salamov A."/>
            <person name="Schmoll M."/>
            <person name="Seiboth B."/>
            <person name="Shapiro H."/>
            <person name="Sukno S."/>
            <person name="Tamayo-Ramos J.A."/>
            <person name="Tisch D."/>
            <person name="Wiest A."/>
            <person name="Wilkinson H.H."/>
            <person name="Zhang M."/>
            <person name="Coutinho P.M."/>
            <person name="Kenerley C.M."/>
            <person name="Monte E."/>
            <person name="Baker S.E."/>
            <person name="Grigoriev I.V."/>
        </authorList>
    </citation>
    <scope>NUCLEOTIDE SEQUENCE [LARGE SCALE GENOMIC DNA]</scope>
    <source>
        <strain evidence="2">Gv29-8 / FGSC 10586</strain>
    </source>
</reference>
<dbReference type="GeneID" id="25790116"/>
<dbReference type="VEuPathDB" id="FungiDB:TRIVIDRAFT_200930"/>
<dbReference type="HOGENOM" id="CLU_1115884_0_0_1"/>
<dbReference type="OrthoDB" id="10603630at2759"/>
<gene>
    <name evidence="1" type="ORF">TRIVIDRAFT_200930</name>
</gene>
<organism evidence="1 2">
    <name type="scientific">Hypocrea virens (strain Gv29-8 / FGSC 10586)</name>
    <name type="common">Gliocladium virens</name>
    <name type="synonym">Trichoderma virens</name>
    <dbReference type="NCBI Taxonomy" id="413071"/>
    <lineage>
        <taxon>Eukaryota</taxon>
        <taxon>Fungi</taxon>
        <taxon>Dikarya</taxon>
        <taxon>Ascomycota</taxon>
        <taxon>Pezizomycotina</taxon>
        <taxon>Sordariomycetes</taxon>
        <taxon>Hypocreomycetidae</taxon>
        <taxon>Hypocreales</taxon>
        <taxon>Hypocreaceae</taxon>
        <taxon>Trichoderma</taxon>
    </lineage>
</organism>
<name>G9MRB2_HYPVG</name>
<comment type="caution">
    <text evidence="1">The sequence shown here is derived from an EMBL/GenBank/DDBJ whole genome shotgun (WGS) entry which is preliminary data.</text>
</comment>